<evidence type="ECO:0000313" key="11">
    <source>
        <dbReference type="EnsemblMetazoa" id="CLYHEMP000982.1"/>
    </source>
</evidence>
<evidence type="ECO:0000256" key="9">
    <source>
        <dbReference type="SAM" id="Phobius"/>
    </source>
</evidence>
<name>A0A7M5UT80_9CNID</name>
<dbReference type="OrthoDB" id="6038243at2759"/>
<evidence type="ECO:0000256" key="4">
    <source>
        <dbReference type="ARBA" id="ARBA00023040"/>
    </source>
</evidence>
<dbReference type="Gene3D" id="1.20.1070.10">
    <property type="entry name" value="Rhodopsin 7-helix transmembrane proteins"/>
    <property type="match status" value="1"/>
</dbReference>
<proteinExistence type="predicted"/>
<keyword evidence="2 9" id="KW-0812">Transmembrane</keyword>
<dbReference type="Pfam" id="PF00001">
    <property type="entry name" value="7tm_1"/>
    <property type="match status" value="1"/>
</dbReference>
<dbReference type="CDD" id="cd00637">
    <property type="entry name" value="7tm_classA_rhodopsin-like"/>
    <property type="match status" value="1"/>
</dbReference>
<dbReference type="PANTHER" id="PTHR45695:SF9">
    <property type="entry name" value="LEUCOKININ RECEPTOR"/>
    <property type="match status" value="1"/>
</dbReference>
<dbReference type="InterPro" id="IPR000276">
    <property type="entry name" value="GPCR_Rhodpsn"/>
</dbReference>
<evidence type="ECO:0000256" key="7">
    <source>
        <dbReference type="ARBA" id="ARBA00023224"/>
    </source>
</evidence>
<evidence type="ECO:0000256" key="6">
    <source>
        <dbReference type="ARBA" id="ARBA00023170"/>
    </source>
</evidence>
<sequence length="266" mass="30837">MDPLLNKVVTIFYFVVFMVIPLLLSTLFHCHIYHFVRRHTKKMSMHVQIKTPPGQLNNNRLDGNTSEASFITKASSVAGDCNTYLVTEKRQLSNMASSVGSTRDENEELCPHSKKSHVVLKIGSKTIRKICHSGTTMCYKVRHRLTGIRHQRKEKTRRIKVHILLAITVSFFVVNAPTNIWHTLNLYFKFSLQTRIYMIFVTGLGSMRCFINGIIYSLMDYKFRKEFRLLVKTLIYGRAYEKKYQQKSHSHPSRSTQMHSVSGNQC</sequence>
<keyword evidence="7" id="KW-0807">Transducer</keyword>
<dbReference type="AlphaFoldDB" id="A0A7M5UT80"/>
<dbReference type="PRINTS" id="PR00237">
    <property type="entry name" value="GPCRRHODOPSN"/>
</dbReference>
<evidence type="ECO:0000259" key="10">
    <source>
        <dbReference type="PROSITE" id="PS50262"/>
    </source>
</evidence>
<dbReference type="InterPro" id="IPR017452">
    <property type="entry name" value="GPCR_Rhodpsn_7TM"/>
</dbReference>
<comment type="subcellular location">
    <subcellularLocation>
        <location evidence="1">Membrane</location>
        <topology evidence="1">Multi-pass membrane protein</topology>
    </subcellularLocation>
</comment>
<keyword evidence="6" id="KW-0675">Receptor</keyword>
<keyword evidence="12" id="KW-1185">Reference proteome</keyword>
<evidence type="ECO:0000256" key="8">
    <source>
        <dbReference type="SAM" id="MobiDB-lite"/>
    </source>
</evidence>
<dbReference type="PROSITE" id="PS50262">
    <property type="entry name" value="G_PROTEIN_RECEP_F1_2"/>
    <property type="match status" value="1"/>
</dbReference>
<keyword evidence="3 9" id="KW-1133">Transmembrane helix</keyword>
<evidence type="ECO:0000256" key="1">
    <source>
        <dbReference type="ARBA" id="ARBA00004141"/>
    </source>
</evidence>
<protein>
    <recommendedName>
        <fullName evidence="10">G-protein coupled receptors family 1 profile domain-containing protein</fullName>
    </recommendedName>
</protein>
<organism evidence="11 12">
    <name type="scientific">Clytia hemisphaerica</name>
    <dbReference type="NCBI Taxonomy" id="252671"/>
    <lineage>
        <taxon>Eukaryota</taxon>
        <taxon>Metazoa</taxon>
        <taxon>Cnidaria</taxon>
        <taxon>Hydrozoa</taxon>
        <taxon>Hydroidolina</taxon>
        <taxon>Leptothecata</taxon>
        <taxon>Obeliida</taxon>
        <taxon>Clytiidae</taxon>
        <taxon>Clytia</taxon>
    </lineage>
</organism>
<keyword evidence="5 9" id="KW-0472">Membrane</keyword>
<accession>A0A7M5UT80</accession>
<dbReference type="GO" id="GO:0004930">
    <property type="term" value="F:G protein-coupled receptor activity"/>
    <property type="evidence" value="ECO:0007669"/>
    <property type="project" value="UniProtKB-KW"/>
</dbReference>
<dbReference type="Proteomes" id="UP000594262">
    <property type="component" value="Unplaced"/>
</dbReference>
<evidence type="ECO:0000256" key="3">
    <source>
        <dbReference type="ARBA" id="ARBA00022989"/>
    </source>
</evidence>
<keyword evidence="4" id="KW-0297">G-protein coupled receptor</keyword>
<feature type="transmembrane region" description="Helical" evidence="9">
    <location>
        <begin position="159"/>
        <end position="176"/>
    </location>
</feature>
<reference evidence="11" key="1">
    <citation type="submission" date="2021-01" db="UniProtKB">
        <authorList>
            <consortium name="EnsemblMetazoa"/>
        </authorList>
    </citation>
    <scope>IDENTIFICATION</scope>
</reference>
<dbReference type="GO" id="GO:0005886">
    <property type="term" value="C:plasma membrane"/>
    <property type="evidence" value="ECO:0007669"/>
    <property type="project" value="TreeGrafter"/>
</dbReference>
<dbReference type="EnsemblMetazoa" id="CLYHEMT000982.1">
    <property type="protein sequence ID" value="CLYHEMP000982.1"/>
    <property type="gene ID" value="CLYHEMG000982"/>
</dbReference>
<dbReference type="SUPFAM" id="SSF81321">
    <property type="entry name" value="Family A G protein-coupled receptor-like"/>
    <property type="match status" value="1"/>
</dbReference>
<feature type="domain" description="G-protein coupled receptors family 1 profile" evidence="10">
    <location>
        <begin position="1"/>
        <end position="216"/>
    </location>
</feature>
<evidence type="ECO:0000313" key="12">
    <source>
        <dbReference type="Proteomes" id="UP000594262"/>
    </source>
</evidence>
<feature type="transmembrane region" description="Helical" evidence="9">
    <location>
        <begin position="12"/>
        <end position="36"/>
    </location>
</feature>
<feature type="region of interest" description="Disordered" evidence="8">
    <location>
        <begin position="246"/>
        <end position="266"/>
    </location>
</feature>
<dbReference type="PANTHER" id="PTHR45695">
    <property type="entry name" value="LEUCOKININ RECEPTOR-RELATED"/>
    <property type="match status" value="1"/>
</dbReference>
<evidence type="ECO:0000256" key="5">
    <source>
        <dbReference type="ARBA" id="ARBA00023136"/>
    </source>
</evidence>
<feature type="compositionally biased region" description="Polar residues" evidence="8">
    <location>
        <begin position="253"/>
        <end position="266"/>
    </location>
</feature>
<feature type="transmembrane region" description="Helical" evidence="9">
    <location>
        <begin position="196"/>
        <end position="219"/>
    </location>
</feature>
<evidence type="ECO:0000256" key="2">
    <source>
        <dbReference type="ARBA" id="ARBA00022692"/>
    </source>
</evidence>